<dbReference type="Pfam" id="PF16822">
    <property type="entry name" value="ALGX"/>
    <property type="match status" value="1"/>
</dbReference>
<keyword evidence="5" id="KW-0574">Periplasm</keyword>
<keyword evidence="4" id="KW-0732">Signal</keyword>
<evidence type="ECO:0000259" key="7">
    <source>
        <dbReference type="Pfam" id="PF16822"/>
    </source>
</evidence>
<keyword evidence="9" id="KW-1185">Reference proteome</keyword>
<dbReference type="EMBL" id="JACGWS010000020">
    <property type="protein sequence ID" value="MBC8757405.1"/>
    <property type="molecule type" value="Genomic_DNA"/>
</dbReference>
<evidence type="ECO:0000256" key="5">
    <source>
        <dbReference type="ARBA" id="ARBA00022764"/>
    </source>
</evidence>
<evidence type="ECO:0000256" key="6">
    <source>
        <dbReference type="ARBA" id="ARBA00022841"/>
    </source>
</evidence>
<comment type="pathway">
    <text evidence="2">Glycan biosynthesis; alginate biosynthesis.</text>
</comment>
<gene>
    <name evidence="8" type="ORF">H2O64_22235</name>
</gene>
<accession>A0ABR7QFR7</accession>
<keyword evidence="6" id="KW-0016">Alginate biosynthesis</keyword>
<organism evidence="8 9">
    <name type="scientific">Kordia aestuariivivens</name>
    <dbReference type="NCBI Taxonomy" id="2759037"/>
    <lineage>
        <taxon>Bacteria</taxon>
        <taxon>Pseudomonadati</taxon>
        <taxon>Bacteroidota</taxon>
        <taxon>Flavobacteriia</taxon>
        <taxon>Flavobacteriales</taxon>
        <taxon>Flavobacteriaceae</taxon>
        <taxon>Kordia</taxon>
    </lineage>
</organism>
<evidence type="ECO:0000313" key="9">
    <source>
        <dbReference type="Proteomes" id="UP000619238"/>
    </source>
</evidence>
<feature type="domain" description="AlgX/AlgJ SGNH hydrolase-like" evidence="7">
    <location>
        <begin position="42"/>
        <end position="319"/>
    </location>
</feature>
<dbReference type="InterPro" id="IPR031811">
    <property type="entry name" value="ALGX/ALGJ_SGNH-like"/>
</dbReference>
<dbReference type="InterPro" id="IPR036514">
    <property type="entry name" value="SGNH_hydro_sf"/>
</dbReference>
<keyword evidence="3" id="KW-0808">Transferase</keyword>
<evidence type="ECO:0000313" key="8">
    <source>
        <dbReference type="EMBL" id="MBC8757405.1"/>
    </source>
</evidence>
<evidence type="ECO:0000256" key="1">
    <source>
        <dbReference type="ARBA" id="ARBA00004418"/>
    </source>
</evidence>
<name>A0ABR7QFR7_9FLAO</name>
<protein>
    <recommendedName>
        <fullName evidence="7">AlgX/AlgJ SGNH hydrolase-like domain-containing protein</fullName>
    </recommendedName>
</protein>
<sequence length="337" mass="37113">MKDIVIIAALSIGLWISSNNQNQTAFEEICKEKVTNASSSTIVGEKGWLFLANELAHISKGKFYGTDAAKTSVCPNPDRQDPIPAIVDFNNQLKKLGIKLYLMPVPPKAIVNANKLDASVKVNQSLYTNYKNLYSELANNGVEVIDLFPQFTKSTANGNNTYCQQDSHWNPQGIDVASKILSNNIKKEQWYKDYSGVKKTEKAVQKTILIDGDLKESVSNLNVPKEKISLNTFDKSSSTDKNSPVLIIGDSHTLIFHSGGDMLAENAGLSDNLAAQLGLNVDLIGVKGSGTSSVRIDLYRKAKDAEWLAKKKVIIWCFAARDFSESKNGWRKVPVVK</sequence>
<dbReference type="Proteomes" id="UP000619238">
    <property type="component" value="Unassembled WGS sequence"/>
</dbReference>
<evidence type="ECO:0000256" key="4">
    <source>
        <dbReference type="ARBA" id="ARBA00022729"/>
    </source>
</evidence>
<evidence type="ECO:0000256" key="3">
    <source>
        <dbReference type="ARBA" id="ARBA00022679"/>
    </source>
</evidence>
<comment type="subcellular location">
    <subcellularLocation>
        <location evidence="1">Periplasm</location>
    </subcellularLocation>
</comment>
<dbReference type="RefSeq" id="WP_187564448.1">
    <property type="nucleotide sequence ID" value="NZ_JACGWS010000020.1"/>
</dbReference>
<evidence type="ECO:0000256" key="2">
    <source>
        <dbReference type="ARBA" id="ARBA00005182"/>
    </source>
</evidence>
<dbReference type="Gene3D" id="3.40.50.1110">
    <property type="entry name" value="SGNH hydrolase"/>
    <property type="match status" value="1"/>
</dbReference>
<dbReference type="SUPFAM" id="SSF52266">
    <property type="entry name" value="SGNH hydrolase"/>
    <property type="match status" value="1"/>
</dbReference>
<reference evidence="8 9" key="1">
    <citation type="submission" date="2020-07" db="EMBL/GenBank/DDBJ databases">
        <title>Description of Kordia aestuariivivens sp. nov., isolated from a tidal flat.</title>
        <authorList>
            <person name="Park S."/>
            <person name="Yoon J.-H."/>
        </authorList>
    </citation>
    <scope>NUCLEOTIDE SEQUENCE [LARGE SCALE GENOMIC DNA]</scope>
    <source>
        <strain evidence="8 9">YSTF-M3</strain>
    </source>
</reference>
<comment type="caution">
    <text evidence="8">The sequence shown here is derived from an EMBL/GenBank/DDBJ whole genome shotgun (WGS) entry which is preliminary data.</text>
</comment>
<proteinExistence type="predicted"/>